<keyword evidence="2" id="KW-1133">Transmembrane helix</keyword>
<evidence type="ECO:0000313" key="4">
    <source>
        <dbReference type="Proteomes" id="UP000189545"/>
    </source>
</evidence>
<reference evidence="3 4" key="1">
    <citation type="submission" date="2016-03" db="EMBL/GenBank/DDBJ databases">
        <title>Complete genome sequence of Shewanella psychrophila WP2, a deep sea bacterium isolated from west Pacific sediment.</title>
        <authorList>
            <person name="Xu G."/>
            <person name="Jian H."/>
        </authorList>
    </citation>
    <scope>NUCLEOTIDE SEQUENCE [LARGE SCALE GENOMIC DNA]</scope>
    <source>
        <strain evidence="3 4">WP2</strain>
    </source>
</reference>
<keyword evidence="4" id="KW-1185">Reference proteome</keyword>
<dbReference type="AlphaFoldDB" id="A0A1S6HQ89"/>
<gene>
    <name evidence="3" type="ORF">Sps_02525</name>
</gene>
<protein>
    <submittedName>
        <fullName evidence="3">Uncharacterized protein</fullName>
    </submittedName>
</protein>
<feature type="transmembrane region" description="Helical" evidence="2">
    <location>
        <begin position="139"/>
        <end position="157"/>
    </location>
</feature>
<dbReference type="STRING" id="225848.Sps_02525"/>
<dbReference type="Proteomes" id="UP000189545">
    <property type="component" value="Chromosome"/>
</dbReference>
<accession>A0A1S6HQ89</accession>
<evidence type="ECO:0000256" key="2">
    <source>
        <dbReference type="SAM" id="Phobius"/>
    </source>
</evidence>
<name>A0A1S6HQ89_9GAMM</name>
<keyword evidence="2" id="KW-0472">Membrane</keyword>
<evidence type="ECO:0000256" key="1">
    <source>
        <dbReference type="SAM" id="MobiDB-lite"/>
    </source>
</evidence>
<organism evidence="3 4">
    <name type="scientific">Shewanella psychrophila</name>
    <dbReference type="NCBI Taxonomy" id="225848"/>
    <lineage>
        <taxon>Bacteria</taxon>
        <taxon>Pseudomonadati</taxon>
        <taxon>Pseudomonadota</taxon>
        <taxon>Gammaproteobacteria</taxon>
        <taxon>Alteromonadales</taxon>
        <taxon>Shewanellaceae</taxon>
        <taxon>Shewanella</taxon>
    </lineage>
</organism>
<sequence length="175" mass="19286">MEKKTSDPSIDNRNDLGEATNRENENGEALQTQTNSAAIPVVNQPLPKRLAALCAFFTIASISGLIANQGELFCILTIIMVIAILGRQRTAMYFLQGYTALQLALVSMLPVYLYDPDNLLVGNPSTFKIGDLQTKVPDFVIFGIIIVLAIIQVWVAFTPKVKAYFNTKINMNIMS</sequence>
<feature type="transmembrane region" description="Helical" evidence="2">
    <location>
        <begin position="50"/>
        <end position="83"/>
    </location>
</feature>
<dbReference type="KEGG" id="spsw:Sps_02525"/>
<dbReference type="EMBL" id="CP014782">
    <property type="protein sequence ID" value="AQS37679.1"/>
    <property type="molecule type" value="Genomic_DNA"/>
</dbReference>
<feature type="region of interest" description="Disordered" evidence="1">
    <location>
        <begin position="1"/>
        <end position="32"/>
    </location>
</feature>
<evidence type="ECO:0000313" key="3">
    <source>
        <dbReference type="EMBL" id="AQS37679.1"/>
    </source>
</evidence>
<proteinExistence type="predicted"/>
<keyword evidence="2" id="KW-0812">Transmembrane</keyword>
<feature type="transmembrane region" description="Helical" evidence="2">
    <location>
        <begin position="95"/>
        <end position="114"/>
    </location>
</feature>
<feature type="compositionally biased region" description="Basic and acidic residues" evidence="1">
    <location>
        <begin position="1"/>
        <end position="25"/>
    </location>
</feature>